<keyword evidence="6" id="KW-0411">Iron-sulfur</keyword>
<dbReference type="SUPFAM" id="SSF102114">
    <property type="entry name" value="Radical SAM enzymes"/>
    <property type="match status" value="1"/>
</dbReference>
<keyword evidence="5" id="KW-0408">Iron</keyword>
<name>A0ABT5Z177_9ACTN</name>
<evidence type="ECO:0000256" key="6">
    <source>
        <dbReference type="ARBA" id="ARBA00023014"/>
    </source>
</evidence>
<dbReference type="PANTHER" id="PTHR43273:SF8">
    <property type="entry name" value="RADICAL SAM DOMAIN PROTEIN"/>
    <property type="match status" value="1"/>
</dbReference>
<dbReference type="InterPro" id="IPR013785">
    <property type="entry name" value="Aldolase_TIM"/>
</dbReference>
<dbReference type="PROSITE" id="PS51918">
    <property type="entry name" value="RADICAL_SAM"/>
    <property type="match status" value="1"/>
</dbReference>
<dbReference type="SFLD" id="SFLDS00029">
    <property type="entry name" value="Radical_SAM"/>
    <property type="match status" value="1"/>
</dbReference>
<feature type="domain" description="Radical SAM core" evidence="7">
    <location>
        <begin position="19"/>
        <end position="243"/>
    </location>
</feature>
<evidence type="ECO:0000256" key="1">
    <source>
        <dbReference type="ARBA" id="ARBA00001966"/>
    </source>
</evidence>
<dbReference type="InterPro" id="IPR023867">
    <property type="entry name" value="Sulphatase_maturase_rSAM"/>
</dbReference>
<comment type="caution">
    <text evidence="8">The sequence shown here is derived from an EMBL/GenBank/DDBJ whole genome shotgun (WGS) entry which is preliminary data.</text>
</comment>
<dbReference type="PANTHER" id="PTHR43273">
    <property type="entry name" value="ANAEROBIC SULFATASE-MATURATING ENZYME HOMOLOG ASLB-RELATED"/>
    <property type="match status" value="1"/>
</dbReference>
<evidence type="ECO:0000256" key="3">
    <source>
        <dbReference type="ARBA" id="ARBA00022691"/>
    </source>
</evidence>
<accession>A0ABT5Z177</accession>
<evidence type="ECO:0000256" key="5">
    <source>
        <dbReference type="ARBA" id="ARBA00023004"/>
    </source>
</evidence>
<dbReference type="PROSITE" id="PS01305">
    <property type="entry name" value="MOAA_NIFB_PQQE"/>
    <property type="match status" value="1"/>
</dbReference>
<keyword evidence="9" id="KW-1185">Reference proteome</keyword>
<dbReference type="Proteomes" id="UP001220022">
    <property type="component" value="Unassembled WGS sequence"/>
</dbReference>
<evidence type="ECO:0000256" key="4">
    <source>
        <dbReference type="ARBA" id="ARBA00022723"/>
    </source>
</evidence>
<organism evidence="8 9">
    <name type="scientific">Streptantibioticus ferralitis</name>
    <dbReference type="NCBI Taxonomy" id="236510"/>
    <lineage>
        <taxon>Bacteria</taxon>
        <taxon>Bacillati</taxon>
        <taxon>Actinomycetota</taxon>
        <taxon>Actinomycetes</taxon>
        <taxon>Kitasatosporales</taxon>
        <taxon>Streptomycetaceae</taxon>
        <taxon>Streptantibioticus</taxon>
    </lineage>
</organism>
<keyword evidence="2" id="KW-0004">4Fe-4S</keyword>
<protein>
    <submittedName>
        <fullName evidence="8">Radical SAM protein</fullName>
    </submittedName>
</protein>
<keyword evidence="3" id="KW-0949">S-adenosyl-L-methionine</keyword>
<dbReference type="InterPro" id="IPR007197">
    <property type="entry name" value="rSAM"/>
</dbReference>
<proteinExistence type="predicted"/>
<evidence type="ECO:0000256" key="2">
    <source>
        <dbReference type="ARBA" id="ARBA00022485"/>
    </source>
</evidence>
<dbReference type="InterPro" id="IPR058240">
    <property type="entry name" value="rSAM_sf"/>
</dbReference>
<gene>
    <name evidence="8" type="ORF">P2L57_14105</name>
</gene>
<reference evidence="8 9" key="1">
    <citation type="submission" date="2023-03" db="EMBL/GenBank/DDBJ databases">
        <title>Draft genome sequence of type strain Streptomyces ferralitis JCM 14344.</title>
        <authorList>
            <person name="Klaysubun C."/>
            <person name="Duangmal K."/>
        </authorList>
    </citation>
    <scope>NUCLEOTIDE SEQUENCE [LARGE SCALE GENOMIC DNA]</scope>
    <source>
        <strain evidence="8 9">JCM 14344</strain>
    </source>
</reference>
<evidence type="ECO:0000313" key="8">
    <source>
        <dbReference type="EMBL" id="MDF2256815.1"/>
    </source>
</evidence>
<keyword evidence="4" id="KW-0479">Metal-binding</keyword>
<evidence type="ECO:0000313" key="9">
    <source>
        <dbReference type="Proteomes" id="UP001220022"/>
    </source>
</evidence>
<dbReference type="SFLD" id="SFLDG01386">
    <property type="entry name" value="main_SPASM_domain-containing"/>
    <property type="match status" value="1"/>
</dbReference>
<comment type="cofactor">
    <cofactor evidence="1">
        <name>[4Fe-4S] cluster</name>
        <dbReference type="ChEBI" id="CHEBI:49883"/>
    </cofactor>
</comment>
<dbReference type="RefSeq" id="WP_275813668.1">
    <property type="nucleotide sequence ID" value="NZ_BAAANM010000001.1"/>
</dbReference>
<dbReference type="Pfam" id="PF04055">
    <property type="entry name" value="Radical_SAM"/>
    <property type="match status" value="1"/>
</dbReference>
<dbReference type="Gene3D" id="3.20.20.70">
    <property type="entry name" value="Aldolase class I"/>
    <property type="match status" value="1"/>
</dbReference>
<sequence>MSTHAEQHGHDKQAASALTPPYLQLVVKVSKFCNLRCRYCYEYPSLGDRTAMSLPDVRKMIRHVAEWLAGQNRSADFVWHGGEPLLMPHGFYREVKRIQEQLLGSAGIPYSNSVQTNLFRLTDGDISLMSEVFDEVGVSLDLVGGQRVTVAGRSAQPRVLANMQRLMNAGIPFGCITVLSRATAPHVAAIYRFFEDAGLSFRLLPIYRTGYPGQQADHELTPAQIVRALKTVTDQWLRSDSFLNVEPIQSYVANVVHALSSGASPRFYDKEHGETILIIDTDGSVYSNADAYDPTLCHGNVFTDSVQQQRRSAPFGEALRQSRHRVQRVCTGCRFHGSCSGFFAAEATPEQRWRDPVSGVPFCGVALPIHCYIEERLTALGLVDSVTHRLDRSLLERGAVA</sequence>
<dbReference type="CDD" id="cd01335">
    <property type="entry name" value="Radical_SAM"/>
    <property type="match status" value="1"/>
</dbReference>
<dbReference type="InterPro" id="IPR000385">
    <property type="entry name" value="MoaA_NifB_PqqE_Fe-S-bd_CS"/>
</dbReference>
<evidence type="ECO:0000259" key="7">
    <source>
        <dbReference type="PROSITE" id="PS51918"/>
    </source>
</evidence>
<dbReference type="SFLD" id="SFLDG01067">
    <property type="entry name" value="SPASM/twitch_domain_containing"/>
    <property type="match status" value="1"/>
</dbReference>
<dbReference type="EMBL" id="JARHTQ010000007">
    <property type="protein sequence ID" value="MDF2256815.1"/>
    <property type="molecule type" value="Genomic_DNA"/>
</dbReference>